<dbReference type="GO" id="GO:0003755">
    <property type="term" value="F:peptidyl-prolyl cis-trans isomerase activity"/>
    <property type="evidence" value="ECO:0007669"/>
    <property type="project" value="UniProtKB-EC"/>
</dbReference>
<gene>
    <name evidence="2" type="ORF">HanXRQr2_Chr02g0075781</name>
</gene>
<sequence length="67" mass="7522">MMIATLIFEVELVVCRPRKGSSVASALDEGARLDELKRQREMAAAQKEEEKKKCEEAKAAVLLVFKQ</sequence>
<protein>
    <submittedName>
        <fullName evidence="2">Peptidylprolyl isomerase</fullName>
        <ecNumber evidence="2">5.2.1.8</ecNumber>
    </submittedName>
</protein>
<dbReference type="AlphaFoldDB" id="A0A9K3P0X2"/>
<dbReference type="EC" id="5.2.1.8" evidence="2"/>
<accession>A0A9K3P0X2</accession>
<reference evidence="2" key="1">
    <citation type="journal article" date="2017" name="Nature">
        <title>The sunflower genome provides insights into oil metabolism, flowering and Asterid evolution.</title>
        <authorList>
            <person name="Badouin H."/>
            <person name="Gouzy J."/>
            <person name="Grassa C.J."/>
            <person name="Murat F."/>
            <person name="Staton S.E."/>
            <person name="Cottret L."/>
            <person name="Lelandais-Briere C."/>
            <person name="Owens G.L."/>
            <person name="Carrere S."/>
            <person name="Mayjonade B."/>
            <person name="Legrand L."/>
            <person name="Gill N."/>
            <person name="Kane N.C."/>
            <person name="Bowers J.E."/>
            <person name="Hubner S."/>
            <person name="Bellec A."/>
            <person name="Berard A."/>
            <person name="Berges H."/>
            <person name="Blanchet N."/>
            <person name="Boniface M.C."/>
            <person name="Brunel D."/>
            <person name="Catrice O."/>
            <person name="Chaidir N."/>
            <person name="Claudel C."/>
            <person name="Donnadieu C."/>
            <person name="Faraut T."/>
            <person name="Fievet G."/>
            <person name="Helmstetter N."/>
            <person name="King M."/>
            <person name="Knapp S.J."/>
            <person name="Lai Z."/>
            <person name="Le Paslier M.C."/>
            <person name="Lippi Y."/>
            <person name="Lorenzon L."/>
            <person name="Mandel J.R."/>
            <person name="Marage G."/>
            <person name="Marchand G."/>
            <person name="Marquand E."/>
            <person name="Bret-Mestries E."/>
            <person name="Morien E."/>
            <person name="Nambeesan S."/>
            <person name="Nguyen T."/>
            <person name="Pegot-Espagnet P."/>
            <person name="Pouilly N."/>
            <person name="Raftis F."/>
            <person name="Sallet E."/>
            <person name="Schiex T."/>
            <person name="Thomas J."/>
            <person name="Vandecasteele C."/>
            <person name="Vares D."/>
            <person name="Vear F."/>
            <person name="Vautrin S."/>
            <person name="Crespi M."/>
            <person name="Mangin B."/>
            <person name="Burke J.M."/>
            <person name="Salse J."/>
            <person name="Munos S."/>
            <person name="Vincourt P."/>
            <person name="Rieseberg L.H."/>
            <person name="Langlade N.B."/>
        </authorList>
    </citation>
    <scope>NUCLEOTIDE SEQUENCE</scope>
    <source>
        <tissue evidence="2">Leaves</tissue>
    </source>
</reference>
<evidence type="ECO:0000256" key="1">
    <source>
        <dbReference type="SAM" id="Coils"/>
    </source>
</evidence>
<keyword evidence="2" id="KW-0413">Isomerase</keyword>
<dbReference type="Gramene" id="mRNA:HanXRQr2_Chr02g0075781">
    <property type="protein sequence ID" value="mRNA:HanXRQr2_Chr02g0075781"/>
    <property type="gene ID" value="HanXRQr2_Chr02g0075781"/>
</dbReference>
<feature type="coiled-coil region" evidence="1">
    <location>
        <begin position="33"/>
        <end position="60"/>
    </location>
</feature>
<reference evidence="2" key="2">
    <citation type="submission" date="2020-06" db="EMBL/GenBank/DDBJ databases">
        <title>Helianthus annuus Genome sequencing and assembly Release 2.</title>
        <authorList>
            <person name="Gouzy J."/>
            <person name="Langlade N."/>
            <person name="Munos S."/>
        </authorList>
    </citation>
    <scope>NUCLEOTIDE SEQUENCE</scope>
    <source>
        <tissue evidence="2">Leaves</tissue>
    </source>
</reference>
<dbReference type="Proteomes" id="UP000215914">
    <property type="component" value="Unassembled WGS sequence"/>
</dbReference>
<dbReference type="EMBL" id="MNCJ02000317">
    <property type="protein sequence ID" value="KAF5819275.1"/>
    <property type="molecule type" value="Genomic_DNA"/>
</dbReference>
<name>A0A9K3P0X2_HELAN</name>
<evidence type="ECO:0000313" key="3">
    <source>
        <dbReference type="Proteomes" id="UP000215914"/>
    </source>
</evidence>
<keyword evidence="1" id="KW-0175">Coiled coil</keyword>
<proteinExistence type="predicted"/>
<comment type="caution">
    <text evidence="2">The sequence shown here is derived from an EMBL/GenBank/DDBJ whole genome shotgun (WGS) entry which is preliminary data.</text>
</comment>
<evidence type="ECO:0000313" key="2">
    <source>
        <dbReference type="EMBL" id="KAF5819275.1"/>
    </source>
</evidence>
<organism evidence="2 3">
    <name type="scientific">Helianthus annuus</name>
    <name type="common">Common sunflower</name>
    <dbReference type="NCBI Taxonomy" id="4232"/>
    <lineage>
        <taxon>Eukaryota</taxon>
        <taxon>Viridiplantae</taxon>
        <taxon>Streptophyta</taxon>
        <taxon>Embryophyta</taxon>
        <taxon>Tracheophyta</taxon>
        <taxon>Spermatophyta</taxon>
        <taxon>Magnoliopsida</taxon>
        <taxon>eudicotyledons</taxon>
        <taxon>Gunneridae</taxon>
        <taxon>Pentapetalae</taxon>
        <taxon>asterids</taxon>
        <taxon>campanulids</taxon>
        <taxon>Asterales</taxon>
        <taxon>Asteraceae</taxon>
        <taxon>Asteroideae</taxon>
        <taxon>Heliantheae alliance</taxon>
        <taxon>Heliantheae</taxon>
        <taxon>Helianthus</taxon>
    </lineage>
</organism>
<keyword evidence="3" id="KW-1185">Reference proteome</keyword>